<dbReference type="InterPro" id="IPR016024">
    <property type="entry name" value="ARM-type_fold"/>
</dbReference>
<evidence type="ECO:0000259" key="3">
    <source>
        <dbReference type="Pfam" id="PF07814"/>
    </source>
</evidence>
<feature type="region of interest" description="Disordered" evidence="2">
    <location>
        <begin position="30"/>
        <end position="50"/>
    </location>
</feature>
<keyword evidence="5" id="KW-1185">Reference proteome</keyword>
<accession>A0A0W4ZTP4</accession>
<organism evidence="4 5">
    <name type="scientific">Pneumocystis jirovecii (strain RU7)</name>
    <name type="common">Human pneumocystis pneumonia agent</name>
    <dbReference type="NCBI Taxonomy" id="1408657"/>
    <lineage>
        <taxon>Eukaryota</taxon>
        <taxon>Fungi</taxon>
        <taxon>Dikarya</taxon>
        <taxon>Ascomycota</taxon>
        <taxon>Taphrinomycotina</taxon>
        <taxon>Pneumocystomycetes</taxon>
        <taxon>Pneumocystaceae</taxon>
        <taxon>Pneumocystis</taxon>
    </lineage>
</organism>
<protein>
    <recommendedName>
        <fullName evidence="3">Wings apart-like protein C-terminal domain-containing protein</fullName>
    </recommendedName>
</protein>
<dbReference type="InterPro" id="IPR039874">
    <property type="entry name" value="WAPL"/>
</dbReference>
<feature type="domain" description="Wings apart-like protein C-terminal" evidence="3">
    <location>
        <begin position="286"/>
        <end position="596"/>
    </location>
</feature>
<reference evidence="5" key="1">
    <citation type="journal article" date="2016" name="Nat. Commun.">
        <title>Genome analysis of three Pneumocystis species reveals adaptation mechanisms to life exclusively in mammalian hosts.</title>
        <authorList>
            <person name="Ma L."/>
            <person name="Chen Z."/>
            <person name="Huang D.W."/>
            <person name="Kutty G."/>
            <person name="Ishihara M."/>
            <person name="Wang H."/>
            <person name="Abouelleil A."/>
            <person name="Bishop L."/>
            <person name="Davey E."/>
            <person name="Deng R."/>
            <person name="Deng X."/>
            <person name="Fan L."/>
            <person name="Fantoni G."/>
            <person name="Fitzgerald M."/>
            <person name="Gogineni E."/>
            <person name="Goldberg J.M."/>
            <person name="Handley G."/>
            <person name="Hu X."/>
            <person name="Huber C."/>
            <person name="Jiao X."/>
            <person name="Jones K."/>
            <person name="Levin J.Z."/>
            <person name="Liu Y."/>
            <person name="Macdonald P."/>
            <person name="Melnikov A."/>
            <person name="Raley C."/>
            <person name="Sassi M."/>
            <person name="Sherman B.T."/>
            <person name="Song X."/>
            <person name="Sykes S."/>
            <person name="Tran B."/>
            <person name="Walsh L."/>
            <person name="Xia Y."/>
            <person name="Yang J."/>
            <person name="Young S."/>
            <person name="Zeng Q."/>
            <person name="Zheng X."/>
            <person name="Stephens R."/>
            <person name="Nusbaum C."/>
            <person name="Birren B.W."/>
            <person name="Azadi P."/>
            <person name="Lempicki R.A."/>
            <person name="Cuomo C.A."/>
            <person name="Kovacs J.A."/>
        </authorList>
    </citation>
    <scope>NUCLEOTIDE SEQUENCE [LARGE SCALE GENOMIC DNA]</scope>
    <source>
        <strain evidence="5">RU7</strain>
    </source>
</reference>
<dbReference type="Proteomes" id="UP000053447">
    <property type="component" value="Unassembled WGS sequence"/>
</dbReference>
<dbReference type="AlphaFoldDB" id="A0A0W4ZTP4"/>
<feature type="compositionally biased region" description="Polar residues" evidence="2">
    <location>
        <begin position="127"/>
        <end position="145"/>
    </location>
</feature>
<comment type="caution">
    <text evidence="4">The sequence shown here is derived from an EMBL/GenBank/DDBJ whole genome shotgun (WGS) entry which is preliminary data.</text>
</comment>
<sequence>MEFNENDLYYSNNSNDLNSKKLETQLQKASSLKKHINQKKNENKSFSESKLQNLNIKNRNGDKIKNLKSKNLTLIKDILPKNSKQSINNKNKHHLNTKKQYLSGNLNQKISFNTKYTQSSFELKKSPNNNILIESPKTPNKNSKNVLDFSKDQSHKNNTWNFLDDFDNSPLRTPRSKQRIIDSLERDKLKSPSCVETPKSKAVSIKLSSPLSMNEDSKPLKIHQNIYIYNDLVNTSDIQNTYAKQRSFIAEPVDDMENIFSSYSIDLKNHLNNKLNSQNSETYNLNIKNIHELRNSGINKKYLDEIQYLIDGLNKCNTLKLRQSCYIELAKKMNETEFSRNFKSGNFYHQLLENFEKDTNIDKKYAYALISDDITFEIIFLGLSYDKDIIELYKSENHKTCKYIHDSLIDLVETVKSSNLHIDYNIESSCYFFSINAIKSITFLSTWKTSNHLEKMASFDCISVFYDIIDKICKKNINEQIYIIEIIINSIEHYSLVMNSDIHIKKISIIITLLISDLFNNSEKKYKSRIFQSSLRLLINLTNNNPSICDEVAHSKFIQILIDTIISRKDFSDPNQSSDNTLLTLGLLINIIEKGSKINHILKQYDTKNTLLGLVTVDQLINTFNEWKDYSYNTENNVATGYLAILLTHLSLKNSNSEDNFLSKYIRKKLPNNSYNIIIKFLQEFAQFNMKIEEAAGTFGIKPSGVADEIQRISEILYDLESKLIMRE</sequence>
<dbReference type="PANTHER" id="PTHR22100">
    <property type="entry name" value="WINGS APART-LIKE PROTEIN HOMOLOG"/>
    <property type="match status" value="1"/>
</dbReference>
<proteinExistence type="inferred from homology"/>
<dbReference type="InterPro" id="IPR011989">
    <property type="entry name" value="ARM-like"/>
</dbReference>
<evidence type="ECO:0000313" key="4">
    <source>
        <dbReference type="EMBL" id="KTW31738.1"/>
    </source>
</evidence>
<name>A0A0W4ZTP4_PNEJ7</name>
<dbReference type="SUPFAM" id="SSF48371">
    <property type="entry name" value="ARM repeat"/>
    <property type="match status" value="1"/>
</dbReference>
<dbReference type="Gene3D" id="1.25.10.10">
    <property type="entry name" value="Leucine-rich Repeat Variant"/>
    <property type="match status" value="1"/>
</dbReference>
<comment type="similarity">
    <text evidence="1">Belongs to the WAPL family.</text>
</comment>
<dbReference type="Pfam" id="PF07814">
    <property type="entry name" value="WAPL"/>
    <property type="match status" value="1"/>
</dbReference>
<dbReference type="InterPro" id="IPR022771">
    <property type="entry name" value="WAPL_C"/>
</dbReference>
<gene>
    <name evidence="4" type="ORF">T551_00999</name>
</gene>
<dbReference type="VEuPathDB" id="FungiDB:T551_00999"/>
<dbReference type="OrthoDB" id="78088at2759"/>
<feature type="region of interest" description="Disordered" evidence="2">
    <location>
        <begin position="127"/>
        <end position="152"/>
    </location>
</feature>
<dbReference type="GeneID" id="28939517"/>
<dbReference type="STRING" id="1408657.A0A0W4ZTP4"/>
<evidence type="ECO:0000256" key="1">
    <source>
        <dbReference type="ARBA" id="ARBA00006854"/>
    </source>
</evidence>
<dbReference type="PANTHER" id="PTHR22100:SF13">
    <property type="entry name" value="WINGS APART-LIKE PROTEIN HOMOLOG"/>
    <property type="match status" value="1"/>
</dbReference>
<dbReference type="RefSeq" id="XP_018230430.1">
    <property type="nucleotide sequence ID" value="XM_018373262.1"/>
</dbReference>
<evidence type="ECO:0000313" key="5">
    <source>
        <dbReference type="Proteomes" id="UP000053447"/>
    </source>
</evidence>
<dbReference type="EMBL" id="LFWA01000004">
    <property type="protein sequence ID" value="KTW31738.1"/>
    <property type="molecule type" value="Genomic_DNA"/>
</dbReference>
<evidence type="ECO:0000256" key="2">
    <source>
        <dbReference type="SAM" id="MobiDB-lite"/>
    </source>
</evidence>